<accession>W7YT47</accession>
<dbReference type="EMBL" id="BAVZ01000022">
    <property type="protein sequence ID" value="GAF10368.1"/>
    <property type="molecule type" value="Genomic_DNA"/>
</dbReference>
<dbReference type="Pfam" id="PF13376">
    <property type="entry name" value="OmdA"/>
    <property type="match status" value="1"/>
</dbReference>
<protein>
    <recommendedName>
        <fullName evidence="3">Periplasmic membrane protein</fullName>
    </recommendedName>
</protein>
<evidence type="ECO:0000313" key="1">
    <source>
        <dbReference type="EMBL" id="GAF10368.1"/>
    </source>
</evidence>
<evidence type="ECO:0000313" key="2">
    <source>
        <dbReference type="Proteomes" id="UP000019364"/>
    </source>
</evidence>
<dbReference type="STRING" id="1236976.JCM16418_4555"/>
<dbReference type="RefSeq" id="WP_036652692.1">
    <property type="nucleotide sequence ID" value="NZ_BAVZ01000022.1"/>
</dbReference>
<evidence type="ECO:0008006" key="3">
    <source>
        <dbReference type="Google" id="ProtNLM"/>
    </source>
</evidence>
<reference evidence="1 2" key="1">
    <citation type="journal article" date="2014" name="Genome Announc.">
        <title>Draft Genome Sequence of Paenibacillus pini JCM 16418T, Isolated from the Rhizosphere of Pine Tree.</title>
        <authorList>
            <person name="Yuki M."/>
            <person name="Oshima K."/>
            <person name="Suda W."/>
            <person name="Oshida Y."/>
            <person name="Kitamura K."/>
            <person name="Iida Y."/>
            <person name="Hattori M."/>
            <person name="Ohkuma M."/>
        </authorList>
    </citation>
    <scope>NUCLEOTIDE SEQUENCE [LARGE SCALE GENOMIC DNA]</scope>
    <source>
        <strain evidence="1 2">JCM 16418</strain>
    </source>
</reference>
<proteinExistence type="predicted"/>
<sequence length="195" mass="22833">MGDYPIIRFEDQLSWEKWLDINHQVSSVVRLQLAKKNSGLITLSYAEALDSALCYGWIDSRKEAYDDQLWIQRFGPRGPNSIWSVVNKEKVELLIRNGRMKPSGLKEIERAKQDGRWDAAYEPQSRAAVPEDLEQEFKRVPAAKEFFDTLDSQNRYAILFRIQTAKKPETRTKRIHQFVDMLVRQEKIYPGNKKT</sequence>
<keyword evidence="2" id="KW-1185">Reference proteome</keyword>
<dbReference type="OrthoDB" id="9796999at2"/>
<dbReference type="AlphaFoldDB" id="W7YT47"/>
<comment type="caution">
    <text evidence="1">The sequence shown here is derived from an EMBL/GenBank/DDBJ whole genome shotgun (WGS) entry which is preliminary data.</text>
</comment>
<organism evidence="1 2">
    <name type="scientific">Paenibacillus pini JCM 16418</name>
    <dbReference type="NCBI Taxonomy" id="1236976"/>
    <lineage>
        <taxon>Bacteria</taxon>
        <taxon>Bacillati</taxon>
        <taxon>Bacillota</taxon>
        <taxon>Bacilli</taxon>
        <taxon>Bacillales</taxon>
        <taxon>Paenibacillaceae</taxon>
        <taxon>Paenibacillus</taxon>
    </lineage>
</organism>
<gene>
    <name evidence="1" type="ORF">JCM16418_4555</name>
</gene>
<dbReference type="Proteomes" id="UP000019364">
    <property type="component" value="Unassembled WGS sequence"/>
</dbReference>
<dbReference type="eggNOG" id="COG4430">
    <property type="taxonomic scope" value="Bacteria"/>
</dbReference>
<name>W7YT47_9BACL</name>